<comment type="caution">
    <text evidence="3">The sequence shown here is derived from an EMBL/GenBank/DDBJ whole genome shotgun (WGS) entry which is preliminary data.</text>
</comment>
<evidence type="ECO:0000313" key="3">
    <source>
        <dbReference type="EMBL" id="KAG2444444.1"/>
    </source>
</evidence>
<dbReference type="SUPFAM" id="SSF82199">
    <property type="entry name" value="SET domain"/>
    <property type="match status" value="1"/>
</dbReference>
<feature type="region of interest" description="Disordered" evidence="1">
    <location>
        <begin position="1"/>
        <end position="40"/>
    </location>
</feature>
<feature type="compositionally biased region" description="Gly residues" evidence="1">
    <location>
        <begin position="1"/>
        <end position="10"/>
    </location>
</feature>
<dbReference type="CDD" id="cd00229">
    <property type="entry name" value="SGNH_hydrolase"/>
    <property type="match status" value="1"/>
</dbReference>
<evidence type="ECO:0000259" key="2">
    <source>
        <dbReference type="PROSITE" id="PS50280"/>
    </source>
</evidence>
<feature type="compositionally biased region" description="Low complexity" evidence="1">
    <location>
        <begin position="136"/>
        <end position="149"/>
    </location>
</feature>
<dbReference type="InterPro" id="IPR001214">
    <property type="entry name" value="SET_dom"/>
</dbReference>
<feature type="compositionally biased region" description="Low complexity" evidence="1">
    <location>
        <begin position="1263"/>
        <end position="1281"/>
    </location>
</feature>
<feature type="domain" description="SET" evidence="2">
    <location>
        <begin position="781"/>
        <end position="1059"/>
    </location>
</feature>
<feature type="region of interest" description="Disordered" evidence="1">
    <location>
        <begin position="113"/>
        <end position="149"/>
    </location>
</feature>
<organism evidence="3 4">
    <name type="scientific">Chlamydomonas incerta</name>
    <dbReference type="NCBI Taxonomy" id="51695"/>
    <lineage>
        <taxon>Eukaryota</taxon>
        <taxon>Viridiplantae</taxon>
        <taxon>Chlorophyta</taxon>
        <taxon>core chlorophytes</taxon>
        <taxon>Chlorophyceae</taxon>
        <taxon>CS clade</taxon>
        <taxon>Chlamydomonadales</taxon>
        <taxon>Chlamydomonadaceae</taxon>
        <taxon>Chlamydomonas</taxon>
    </lineage>
</organism>
<dbReference type="Gene3D" id="3.40.50.1110">
    <property type="entry name" value="SGNH hydrolase"/>
    <property type="match status" value="1"/>
</dbReference>
<evidence type="ECO:0000256" key="1">
    <source>
        <dbReference type="SAM" id="MobiDB-lite"/>
    </source>
</evidence>
<dbReference type="PANTHER" id="PTHR34407:SF1">
    <property type="entry name" value="SGNH HYDROLASE-TYPE ESTERASE DOMAIN-CONTAINING PROTEIN"/>
    <property type="match status" value="1"/>
</dbReference>
<protein>
    <recommendedName>
        <fullName evidence="2">SET domain-containing protein</fullName>
    </recommendedName>
</protein>
<dbReference type="InterPro" id="IPR036514">
    <property type="entry name" value="SGNH_hydro_sf"/>
</dbReference>
<dbReference type="OrthoDB" id="341421at2759"/>
<sequence>MTGAAEGGECGASTSGRALGSAAHQQPSRHHQDLGSAHASGAWSLQRSAGSGWQEHSGRRCRQRWARCALGRVRLLGGLAPPCLTSLPQLVLLLVLLPALLYPTSLPGSGLLAGGGGEGRVEGEGAGGGPRPRPRAPLAGATAQAAAAGHPNATNSAASAWLLMGGTVENTTDPAAAAGGQCGLQYKGMVEFAGASCYKHEYRPGLFRMLMDAHHRQLGQSALGDRGRLLAAMQRYRDGDNLTVAVIGGSIAAGQGAFDAPAFPYWLKLLLEAQLPGGPQRVRMNNGAVPGTSSAYMSTCHNVHVPANADIVILDYAVNDEEMPMPHMNNAVRRPFERLLRKLLQYPRRPAVVLMHAYRWFQIPVENTGQFWVSSERQHGEFGAYYGLQQLSVKACCYHLMRGGADGFAVKRPRADHNGRLQHENFIDAMLKGRAFYFDVVHPDGNTGHRVMGELAAQLVLDAWAQVSSGYNISAEDAKRIAAPLPPPMLAHNVESRSDKCFIGPALQQTVLSRQGFEWVNEGKTPKLPKWGFIAETPGAEIKFKVNTNSTAIRRQELTVELGYLRSYENMGKAAVSCEGGCRCAPWTLDGHHDQRNTQTFLHGWRVSQAEECVIVVKVLEASSSGKSKVKISGLMVSEDPENLPFNNWAAWDWVSVASSKDPQGVFEIKNVARRSLLAAHRASSARLQQRYASLYGAGEGAQQQLQEEEEEGAWEVGEEQAGGVQGHGDGATHNSRPVLCRAIKAPPASAPAIRKPDPNAKQSKNIDTGLLGLVQWAIANKIEFSGCRPEVKNGVRGVYSTADVNGGETLIAVPLESSISVRPGESCPFPDFVPNDVWVGLPWYAQLGLKLLHERSLGAASRFADYLPALPPAAAAVDLPATWPAPAVRALQYPYLEEQVLEEQQEWGRLAATLRPHLARRGLGPDDLAWALSCVRSRTFAGPHFPTPPPLKLAAGAAAAAALAAAEAALGLGGGAAALVPVALVGLGLPAAWQAAEAKQAEAGAPGTVLYSVCPFIDMFNHDSRAQSECVFAPWKNQFRIVAGGAVRRGGQLLISYGSQSNDALLQRYGFVQLEGNPHDRYVVQDLVAAVAALAEAGGVPGVLPAASREDVRAAARSINAPPGSLDQVPLTQDGGIPPATAQALSSLLAALRTRVSDPQQTSAAAAAPGRLVAAVCAAQLRAAATSLAEDEAALAQLGAWEAWEAGAEARAAAAAARAAAAEAAAAAAAAAAAEAAALAASGIGAAEAAAVAAAAGTEVVASASGPSGSAPESAVSPAGEPEPEPEPVLPPVELGQLGGGAGRLRAVLQFRVAKKRVLAALSG</sequence>
<accession>A0A836B1D4</accession>
<gene>
    <name evidence="3" type="ORF">HXX76_001197</name>
</gene>
<dbReference type="Proteomes" id="UP000650467">
    <property type="component" value="Unassembled WGS sequence"/>
</dbReference>
<dbReference type="Gene3D" id="3.90.1410.10">
    <property type="entry name" value="set domain protein methyltransferase, domain 1"/>
    <property type="match status" value="1"/>
</dbReference>
<dbReference type="PANTHER" id="PTHR34407">
    <property type="entry name" value="EXPRESSED PROTEIN"/>
    <property type="match status" value="1"/>
</dbReference>
<name>A0A836B1D4_CHLIN</name>
<reference evidence="3" key="1">
    <citation type="journal article" date="2020" name="bioRxiv">
        <title>Comparative genomics of Chlamydomonas.</title>
        <authorList>
            <person name="Craig R.J."/>
            <person name="Hasan A.R."/>
            <person name="Ness R.W."/>
            <person name="Keightley P.D."/>
        </authorList>
    </citation>
    <scope>NUCLEOTIDE SEQUENCE</scope>
    <source>
        <strain evidence="3">SAG 7.73</strain>
    </source>
</reference>
<dbReference type="EMBL" id="JAEHOC010000002">
    <property type="protein sequence ID" value="KAG2444444.1"/>
    <property type="molecule type" value="Genomic_DNA"/>
</dbReference>
<feature type="compositionally biased region" description="Gly residues" evidence="1">
    <location>
        <begin position="113"/>
        <end position="130"/>
    </location>
</feature>
<feature type="region of interest" description="Disordered" evidence="1">
    <location>
        <begin position="1263"/>
        <end position="1297"/>
    </location>
</feature>
<dbReference type="SUPFAM" id="SSF52266">
    <property type="entry name" value="SGNH hydrolase"/>
    <property type="match status" value="1"/>
</dbReference>
<evidence type="ECO:0000313" key="4">
    <source>
        <dbReference type="Proteomes" id="UP000650467"/>
    </source>
</evidence>
<dbReference type="PROSITE" id="PS50280">
    <property type="entry name" value="SET"/>
    <property type="match status" value="1"/>
</dbReference>
<dbReference type="InterPro" id="IPR046341">
    <property type="entry name" value="SET_dom_sf"/>
</dbReference>
<proteinExistence type="predicted"/>
<keyword evidence="4" id="KW-1185">Reference proteome</keyword>
<dbReference type="CDD" id="cd10527">
    <property type="entry name" value="SET_LSMT"/>
    <property type="match status" value="1"/>
</dbReference>